<proteinExistence type="predicted"/>
<evidence type="ECO:0000313" key="2">
    <source>
        <dbReference type="EMBL" id="MBB6500950.1"/>
    </source>
</evidence>
<protein>
    <submittedName>
        <fullName evidence="2">Tetratricopeptide (TPR) repeat protein</fullName>
    </submittedName>
</protein>
<feature type="transmembrane region" description="Helical" evidence="1">
    <location>
        <begin position="310"/>
        <end position="330"/>
    </location>
</feature>
<keyword evidence="1" id="KW-0812">Transmembrane</keyword>
<name>A0A7X0J4K7_9SPHI</name>
<dbReference type="InterPro" id="IPR016032">
    <property type="entry name" value="Sig_transdc_resp-reg_C-effctor"/>
</dbReference>
<reference evidence="2 3" key="1">
    <citation type="submission" date="2020-08" db="EMBL/GenBank/DDBJ databases">
        <title>Genomic Encyclopedia of Type Strains, Phase IV (KMG-V): Genome sequencing to study the core and pangenomes of soil and plant-associated prokaryotes.</title>
        <authorList>
            <person name="Whitman W."/>
        </authorList>
    </citation>
    <scope>NUCLEOTIDE SEQUENCE [LARGE SCALE GENOMIC DNA]</scope>
    <source>
        <strain evidence="2 3">M2T3</strain>
    </source>
</reference>
<evidence type="ECO:0000256" key="1">
    <source>
        <dbReference type="SAM" id="Phobius"/>
    </source>
</evidence>
<dbReference type="SMART" id="SM00028">
    <property type="entry name" value="TPR"/>
    <property type="match status" value="4"/>
</dbReference>
<dbReference type="GO" id="GO:0003677">
    <property type="term" value="F:DNA binding"/>
    <property type="evidence" value="ECO:0007669"/>
    <property type="project" value="InterPro"/>
</dbReference>
<evidence type="ECO:0000313" key="3">
    <source>
        <dbReference type="Proteomes" id="UP000521017"/>
    </source>
</evidence>
<dbReference type="Proteomes" id="UP000521017">
    <property type="component" value="Unassembled WGS sequence"/>
</dbReference>
<dbReference type="RefSeq" id="WP_184626241.1">
    <property type="nucleotide sequence ID" value="NZ_JACHCC010000008.1"/>
</dbReference>
<comment type="caution">
    <text evidence="2">The sequence shown here is derived from an EMBL/GenBank/DDBJ whole genome shotgun (WGS) entry which is preliminary data.</text>
</comment>
<keyword evidence="1" id="KW-0472">Membrane</keyword>
<dbReference type="EMBL" id="JACHCC010000008">
    <property type="protein sequence ID" value="MBB6500950.1"/>
    <property type="molecule type" value="Genomic_DNA"/>
</dbReference>
<dbReference type="InterPro" id="IPR019734">
    <property type="entry name" value="TPR_rpt"/>
</dbReference>
<organism evidence="2 3">
    <name type="scientific">Pedobacter cryoconitis</name>
    <dbReference type="NCBI Taxonomy" id="188932"/>
    <lineage>
        <taxon>Bacteria</taxon>
        <taxon>Pseudomonadati</taxon>
        <taxon>Bacteroidota</taxon>
        <taxon>Sphingobacteriia</taxon>
        <taxon>Sphingobacteriales</taxon>
        <taxon>Sphingobacteriaceae</taxon>
        <taxon>Pedobacter</taxon>
    </lineage>
</organism>
<accession>A0A7X0J4K7</accession>
<dbReference type="SUPFAM" id="SSF48452">
    <property type="entry name" value="TPR-like"/>
    <property type="match status" value="1"/>
</dbReference>
<sequence length="452" mass="52226">MDSLITAIINANTTTKKIQIEHEVYDLSKAAGYRDGLIEGRINLIAGLNALGNQDKALKLIDESINEAIQFNDSSYIIQLLKLKASCYSMLGFFDESKAALTQAMSYALKLNDNNLYRSALGSIDEMMAWNIETAKGNPDSILFYLKNGSQQYAKLTVERKNNIYFFNILNRIGMKYFEKNQYDSARKYLPYIYQIKEEYRKSNSSGIFSTYFTDARLKYISKDYQKSLIAYQNALGVSQNYPYYQKYVYKDLAQVYGKLNNQKKEAFFLNKYAVLNDSINRAEKLQIRQPLERIIKAKNTAKNKDKASYILLIAAPASLLIGVVIFYSYRKRIREEQQIATPGEDQTELASNQNEDTLIELIELAKRNSPILYTRFNELDPTFCKRLLTIAPGLLITEQELCIYIRLNFDTKEIARYTMSSIKAVQAKKYRIRKKLNISTETDIMNWIINF</sequence>
<gene>
    <name evidence="2" type="ORF">HDF25_003113</name>
</gene>
<dbReference type="GO" id="GO:0006355">
    <property type="term" value="P:regulation of DNA-templated transcription"/>
    <property type="evidence" value="ECO:0007669"/>
    <property type="project" value="InterPro"/>
</dbReference>
<dbReference type="Gene3D" id="1.25.40.10">
    <property type="entry name" value="Tetratricopeptide repeat domain"/>
    <property type="match status" value="1"/>
</dbReference>
<keyword evidence="1" id="KW-1133">Transmembrane helix</keyword>
<dbReference type="SUPFAM" id="SSF46894">
    <property type="entry name" value="C-terminal effector domain of the bipartite response regulators"/>
    <property type="match status" value="1"/>
</dbReference>
<dbReference type="InterPro" id="IPR011990">
    <property type="entry name" value="TPR-like_helical_dom_sf"/>
</dbReference>
<dbReference type="AlphaFoldDB" id="A0A7X0J4K7"/>